<dbReference type="NCBIfam" id="TIGR00341">
    <property type="entry name" value="TIGR00341 family protein"/>
    <property type="match status" value="1"/>
</dbReference>
<feature type="transmembrane region" description="Helical" evidence="1">
    <location>
        <begin position="135"/>
        <end position="154"/>
    </location>
</feature>
<evidence type="ECO:0000313" key="2">
    <source>
        <dbReference type="EMBL" id="QFU96838.1"/>
    </source>
</evidence>
<organism evidence="2 3">
    <name type="scientific">Luteimicrobium xylanilyticum</name>
    <dbReference type="NCBI Taxonomy" id="1133546"/>
    <lineage>
        <taxon>Bacteria</taxon>
        <taxon>Bacillati</taxon>
        <taxon>Actinomycetota</taxon>
        <taxon>Actinomycetes</taxon>
        <taxon>Micrococcales</taxon>
        <taxon>Luteimicrobium</taxon>
    </lineage>
</organism>
<keyword evidence="1" id="KW-1133">Transmembrane helix</keyword>
<dbReference type="Pfam" id="PF04087">
    <property type="entry name" value="DUF389"/>
    <property type="match status" value="1"/>
</dbReference>
<dbReference type="InterPro" id="IPR005240">
    <property type="entry name" value="DUF389"/>
</dbReference>
<gene>
    <name evidence="2" type="ORF">KDY119_00328</name>
</gene>
<name>A0A5P9Q615_9MICO</name>
<feature type="transmembrane region" description="Helical" evidence="1">
    <location>
        <begin position="236"/>
        <end position="257"/>
    </location>
</feature>
<feature type="transmembrane region" description="Helical" evidence="1">
    <location>
        <begin position="191"/>
        <end position="215"/>
    </location>
</feature>
<reference evidence="2 3" key="1">
    <citation type="submission" date="2019-10" db="EMBL/GenBank/DDBJ databases">
        <title>Genome sequence of Luteimicrobium xylanilyticum HY-24.</title>
        <authorList>
            <person name="Kim D.Y."/>
            <person name="Park H.-Y."/>
        </authorList>
    </citation>
    <scope>NUCLEOTIDE SEQUENCE [LARGE SCALE GENOMIC DNA]</scope>
    <source>
        <strain evidence="2 3">HY-24</strain>
    </source>
</reference>
<proteinExistence type="predicted"/>
<dbReference type="EMBL" id="CP045529">
    <property type="protein sequence ID" value="QFU96838.1"/>
    <property type="molecule type" value="Genomic_DNA"/>
</dbReference>
<dbReference type="RefSeq" id="WP_036954458.1">
    <property type="nucleotide sequence ID" value="NZ_BAABIH010000013.1"/>
</dbReference>
<dbReference type="KEGG" id="lxl:KDY119_00328"/>
<protein>
    <submittedName>
        <fullName evidence="2">Uncharacterized protein</fullName>
    </submittedName>
</protein>
<keyword evidence="3" id="KW-1185">Reference proteome</keyword>
<dbReference type="OrthoDB" id="9790659at2"/>
<feature type="transmembrane region" description="Helical" evidence="1">
    <location>
        <begin position="94"/>
        <end position="115"/>
    </location>
</feature>
<keyword evidence="1" id="KW-0812">Transmembrane</keyword>
<feature type="transmembrane region" description="Helical" evidence="1">
    <location>
        <begin position="38"/>
        <end position="56"/>
    </location>
</feature>
<feature type="transmembrane region" description="Helical" evidence="1">
    <location>
        <begin position="161"/>
        <end position="185"/>
    </location>
</feature>
<dbReference type="Proteomes" id="UP000326702">
    <property type="component" value="Chromosome"/>
</dbReference>
<sequence>MAHGPLSYVLPESQRRTLDQLTADLDLGAGEVQAKRSAFWTMLVLSAVIASAGIITDSTATVIGAMIIAPLSTPIMGVALGLTRGSSKLVAHSLLFVLGGVVVVVVIGAATSAILPASSSALVGNSQITGRTSPGIFDLLTALATGFAGSIALARRDVAAILPGVAIAISLVPPLAVVGVCLGHGSYAAAVGALFLFLSNLVSMVLAGTLTFTAAGYKAEVMERRERRNRHTSVGIGLLLVLVALPLVANSAFTAVVSTYSRHAEQVADDWIAATPGASVSDVTVVGRDLRIAIQTPDGAVPPTQDLLEQLDARTVPGLHVTVVTTLGQTLDVGTTG</sequence>
<feature type="transmembrane region" description="Helical" evidence="1">
    <location>
        <begin position="62"/>
        <end position="82"/>
    </location>
</feature>
<keyword evidence="1" id="KW-0472">Membrane</keyword>
<dbReference type="AlphaFoldDB" id="A0A5P9Q615"/>
<evidence type="ECO:0000256" key="1">
    <source>
        <dbReference type="SAM" id="Phobius"/>
    </source>
</evidence>
<evidence type="ECO:0000313" key="3">
    <source>
        <dbReference type="Proteomes" id="UP000326702"/>
    </source>
</evidence>
<accession>A0A5P9Q615</accession>
<dbReference type="PANTHER" id="PTHR20992:SF9">
    <property type="entry name" value="AT15442P-RELATED"/>
    <property type="match status" value="1"/>
</dbReference>
<dbReference type="PANTHER" id="PTHR20992">
    <property type="entry name" value="AT15442P-RELATED"/>
    <property type="match status" value="1"/>
</dbReference>